<name>A0A974BXX7_XENLA</name>
<evidence type="ECO:0000313" key="2">
    <source>
        <dbReference type="Proteomes" id="UP000694892"/>
    </source>
</evidence>
<protein>
    <submittedName>
        <fullName evidence="1">Uncharacterized protein</fullName>
    </submittedName>
</protein>
<proteinExistence type="predicted"/>
<sequence>MTLLLRSTAGMSFYKESESCNDQNIDLITAKNPFNQICPPTPTSLNSLYKATGMEASGSFPNCPPQLNEPAEQIDEANWSHSSSQQIREEGWCSLLCVGEGLRGVGGQ</sequence>
<evidence type="ECO:0000313" key="1">
    <source>
        <dbReference type="EMBL" id="OCT62844.1"/>
    </source>
</evidence>
<accession>A0A974BXX7</accession>
<gene>
    <name evidence="1" type="ORF">XELAEV_18043935mg</name>
</gene>
<reference evidence="2" key="1">
    <citation type="journal article" date="2016" name="Nature">
        <title>Genome evolution in the allotetraploid frog Xenopus laevis.</title>
        <authorList>
            <person name="Session A.M."/>
            <person name="Uno Y."/>
            <person name="Kwon T."/>
            <person name="Chapman J.A."/>
            <person name="Toyoda A."/>
            <person name="Takahashi S."/>
            <person name="Fukui A."/>
            <person name="Hikosaka A."/>
            <person name="Suzuki A."/>
            <person name="Kondo M."/>
            <person name="van Heeringen S.J."/>
            <person name="Quigley I."/>
            <person name="Heinz S."/>
            <person name="Ogino H."/>
            <person name="Ochi H."/>
            <person name="Hellsten U."/>
            <person name="Lyons J.B."/>
            <person name="Simakov O."/>
            <person name="Putnam N."/>
            <person name="Stites J."/>
            <person name="Kuroki Y."/>
            <person name="Tanaka T."/>
            <person name="Michiue T."/>
            <person name="Watanabe M."/>
            <person name="Bogdanovic O."/>
            <person name="Lister R."/>
            <person name="Georgiou G."/>
            <person name="Paranjpe S.S."/>
            <person name="van Kruijsbergen I."/>
            <person name="Shu S."/>
            <person name="Carlson J."/>
            <person name="Kinoshita T."/>
            <person name="Ohta Y."/>
            <person name="Mawaribuchi S."/>
            <person name="Jenkins J."/>
            <person name="Grimwood J."/>
            <person name="Schmutz J."/>
            <person name="Mitros T."/>
            <person name="Mozaffari S.V."/>
            <person name="Suzuki Y."/>
            <person name="Haramoto Y."/>
            <person name="Yamamoto T.S."/>
            <person name="Takagi C."/>
            <person name="Heald R."/>
            <person name="Miller K."/>
            <person name="Haudenschild C."/>
            <person name="Kitzman J."/>
            <person name="Nakayama T."/>
            <person name="Izutsu Y."/>
            <person name="Robert J."/>
            <person name="Fortriede J."/>
            <person name="Burns K."/>
            <person name="Lotay V."/>
            <person name="Karimi K."/>
            <person name="Yasuoka Y."/>
            <person name="Dichmann D.S."/>
            <person name="Flajnik M.F."/>
            <person name="Houston D.W."/>
            <person name="Shendure J."/>
            <person name="DuPasquier L."/>
            <person name="Vize P.D."/>
            <person name="Zorn A.M."/>
            <person name="Ito M."/>
            <person name="Marcotte E.M."/>
            <person name="Wallingford J.B."/>
            <person name="Ito Y."/>
            <person name="Asashima M."/>
            <person name="Ueno N."/>
            <person name="Matsuda Y."/>
            <person name="Veenstra G.J."/>
            <person name="Fujiyama A."/>
            <person name="Harland R.M."/>
            <person name="Taira M."/>
            <person name="Rokhsar D.S."/>
        </authorList>
    </citation>
    <scope>NUCLEOTIDE SEQUENCE [LARGE SCALE GENOMIC DNA]</scope>
    <source>
        <strain evidence="2">J</strain>
    </source>
</reference>
<dbReference type="AlphaFoldDB" id="A0A974BXX7"/>
<dbReference type="Proteomes" id="UP000694892">
    <property type="component" value="Chromosome 9_10L"/>
</dbReference>
<dbReference type="EMBL" id="CM004482">
    <property type="protein sequence ID" value="OCT62844.1"/>
    <property type="molecule type" value="Genomic_DNA"/>
</dbReference>
<organism evidence="1 2">
    <name type="scientific">Xenopus laevis</name>
    <name type="common">African clawed frog</name>
    <dbReference type="NCBI Taxonomy" id="8355"/>
    <lineage>
        <taxon>Eukaryota</taxon>
        <taxon>Metazoa</taxon>
        <taxon>Chordata</taxon>
        <taxon>Craniata</taxon>
        <taxon>Vertebrata</taxon>
        <taxon>Euteleostomi</taxon>
        <taxon>Amphibia</taxon>
        <taxon>Batrachia</taxon>
        <taxon>Anura</taxon>
        <taxon>Pipoidea</taxon>
        <taxon>Pipidae</taxon>
        <taxon>Xenopodinae</taxon>
        <taxon>Xenopus</taxon>
        <taxon>Xenopus</taxon>
    </lineage>
</organism>